<dbReference type="EMBL" id="BLXO01000001">
    <property type="protein sequence ID" value="GFN45062.1"/>
    <property type="molecule type" value="Genomic_DNA"/>
</dbReference>
<evidence type="ECO:0000256" key="1">
    <source>
        <dbReference type="SAM" id="MobiDB-lite"/>
    </source>
</evidence>
<evidence type="ECO:0000313" key="3">
    <source>
        <dbReference type="Proteomes" id="UP000504714"/>
    </source>
</evidence>
<accession>A0A6L2ZKH4</accession>
<reference evidence="2 3" key="1">
    <citation type="submission" date="2020-06" db="EMBL/GenBank/DDBJ databases">
        <title>The genome sequence of Candidatus Regiella insecticola strain Tut.</title>
        <authorList>
            <person name="Nikoh N."/>
            <person name="Tsuchida T."/>
            <person name="Koga R."/>
            <person name="Oshima K."/>
            <person name="Hattori M."/>
            <person name="Fukatsu T."/>
        </authorList>
    </citation>
    <scope>NUCLEOTIDE SEQUENCE [LARGE SCALE GENOMIC DNA]</scope>
    <source>
        <strain evidence="2 3">Tut</strain>
    </source>
</reference>
<organism evidence="2 3">
    <name type="scientific">Candidatus Regiella insecticola</name>
    <dbReference type="NCBI Taxonomy" id="138073"/>
    <lineage>
        <taxon>Bacteria</taxon>
        <taxon>Pseudomonadati</taxon>
        <taxon>Pseudomonadota</taxon>
        <taxon>Gammaproteobacteria</taxon>
        <taxon>Enterobacterales</taxon>
        <taxon>Enterobacteriaceae</taxon>
        <taxon>aphid secondary symbionts</taxon>
        <taxon>Candidatus Regiella</taxon>
    </lineage>
</organism>
<dbReference type="AlphaFoldDB" id="A0A6L2ZKH4"/>
<name>A0A6L2ZKH4_9ENTR</name>
<feature type="compositionally biased region" description="Low complexity" evidence="1">
    <location>
        <begin position="1"/>
        <end position="13"/>
    </location>
</feature>
<dbReference type="RefSeq" id="WP_176487006.1">
    <property type="nucleotide sequence ID" value="NZ_BLXO01000001.1"/>
</dbReference>
<feature type="region of interest" description="Disordered" evidence="1">
    <location>
        <begin position="1"/>
        <end position="24"/>
    </location>
</feature>
<proteinExistence type="predicted"/>
<comment type="caution">
    <text evidence="2">The sequence shown here is derived from an EMBL/GenBank/DDBJ whole genome shotgun (WGS) entry which is preliminary data.</text>
</comment>
<dbReference type="Proteomes" id="UP000504714">
    <property type="component" value="Unassembled WGS sequence"/>
</dbReference>
<evidence type="ECO:0000313" key="2">
    <source>
        <dbReference type="EMBL" id="GFN45062.1"/>
    </source>
</evidence>
<sequence>MNINSVTSTNSSTMIPSENPPASPVLTQVEKTAQDMVDTLNKMGLIDAKNIGSPLDYVRSADFKEKMDALLLDHATAERINELLNKPIAFSIVL</sequence>
<protein>
    <submittedName>
        <fullName evidence="2">Uncharacterized protein</fullName>
    </submittedName>
</protein>
<gene>
    <name evidence="2" type="ORF">RINTU1_00400</name>
</gene>